<dbReference type="PANTHER" id="PTHR18964:SF149">
    <property type="entry name" value="BIFUNCTIONAL UDP-N-ACETYLGLUCOSAMINE 2-EPIMERASE_N-ACETYLMANNOSAMINE KINASE"/>
    <property type="match status" value="1"/>
</dbReference>
<dbReference type="InterPro" id="IPR036388">
    <property type="entry name" value="WH-like_DNA-bd_sf"/>
</dbReference>
<proteinExistence type="inferred from homology"/>
<dbReference type="STRING" id="1179773.BN6_52670"/>
<dbReference type="SUPFAM" id="SSF53067">
    <property type="entry name" value="Actin-like ATPase domain"/>
    <property type="match status" value="1"/>
</dbReference>
<dbReference type="AlphaFoldDB" id="K0K2I7"/>
<reference evidence="2 3" key="1">
    <citation type="journal article" date="2012" name="BMC Genomics">
        <title>Complete genome sequence of Saccharothrix espanaensis DSM 44229T and comparison to the other completely sequenced Pseudonocardiaceae.</title>
        <authorList>
            <person name="Strobel T."/>
            <person name="Al-Dilaimi A."/>
            <person name="Blom J."/>
            <person name="Gessner A."/>
            <person name="Kalinowski J."/>
            <person name="Luzhetska M."/>
            <person name="Puhler A."/>
            <person name="Szczepanowski R."/>
            <person name="Bechthold A."/>
            <person name="Ruckert C."/>
        </authorList>
    </citation>
    <scope>NUCLEOTIDE SEQUENCE [LARGE SCALE GENOMIC DNA]</scope>
    <source>
        <strain evidence="3">ATCC 51144 / DSM 44229 / JCM 9112 / NBRC 15066 / NRRL 15764</strain>
    </source>
</reference>
<dbReference type="InterPro" id="IPR036390">
    <property type="entry name" value="WH_DNA-bd_sf"/>
</dbReference>
<dbReference type="OrthoDB" id="5174513at2"/>
<dbReference type="eggNOG" id="COG1940">
    <property type="taxonomic scope" value="Bacteria"/>
</dbReference>
<dbReference type="HOGENOM" id="CLU_036604_13_2_11"/>
<dbReference type="RefSeq" id="WP_015102643.1">
    <property type="nucleotide sequence ID" value="NC_019673.1"/>
</dbReference>
<comment type="similarity">
    <text evidence="1">Belongs to the ROK (NagC/XylR) family.</text>
</comment>
<gene>
    <name evidence="2" type="ordered locus">BN6_52670</name>
</gene>
<dbReference type="InterPro" id="IPR000600">
    <property type="entry name" value="ROK"/>
</dbReference>
<dbReference type="PATRIC" id="fig|1179773.3.peg.5299"/>
<keyword evidence="3" id="KW-1185">Reference proteome</keyword>
<protein>
    <submittedName>
        <fullName evidence="2">Transcriptional regulator, ROK family</fullName>
    </submittedName>
</protein>
<dbReference type="Pfam" id="PF00480">
    <property type="entry name" value="ROK"/>
    <property type="match status" value="1"/>
</dbReference>
<dbReference type="KEGG" id="sesp:BN6_52670"/>
<dbReference type="Gene3D" id="3.30.420.40">
    <property type="match status" value="2"/>
</dbReference>
<evidence type="ECO:0000256" key="1">
    <source>
        <dbReference type="ARBA" id="ARBA00006479"/>
    </source>
</evidence>
<sequence length="401" mass="41165">MCRWPQFEVAGLPLTARVLNLVHERGRVARAEVTSTLGAARGATGDAIAELVGLGLVRVCEPVRAGTRGRPSPTLAAEPGGPVAIAAQVTPIGLDLAVVGLHAEIVARHRLALPDHIDDPARVIGALARAVTRLAEESGRACVGVGVGVAGMVRDEDGLVRSAIHLGWRDVPAGDLLAAAVPAGLPVVVRRDAALVAMAEHRHGAGRDAGTLLVVTGHHWGVGGALLGGGVSPHGTHLEVGHLVLDPRGRRCACGQRGCLETYTDGNALLRAAGLPESADSAASERLLDSARAGEPAALAAAEEVARRLGIGLTSLVNIINPDRVVCTGTFAALLALARDDVLHPSRRSVVATLDNPHTTPGAVEDPVLVGAAESVFLPLLRDPRTPLFRTDRPGGGVPAP</sequence>
<name>K0K2I7_SACES</name>
<dbReference type="Gene3D" id="1.10.10.10">
    <property type="entry name" value="Winged helix-like DNA-binding domain superfamily/Winged helix DNA-binding domain"/>
    <property type="match status" value="1"/>
</dbReference>
<accession>K0K2I7</accession>
<dbReference type="EMBL" id="HE804045">
    <property type="protein sequence ID" value="CCH32531.1"/>
    <property type="molecule type" value="Genomic_DNA"/>
</dbReference>
<evidence type="ECO:0000313" key="2">
    <source>
        <dbReference type="EMBL" id="CCH32531.1"/>
    </source>
</evidence>
<organism evidence="2 3">
    <name type="scientific">Saccharothrix espanaensis (strain ATCC 51144 / DSM 44229 / JCM 9112 / NBRC 15066 / NRRL 15764)</name>
    <dbReference type="NCBI Taxonomy" id="1179773"/>
    <lineage>
        <taxon>Bacteria</taxon>
        <taxon>Bacillati</taxon>
        <taxon>Actinomycetota</taxon>
        <taxon>Actinomycetes</taxon>
        <taxon>Pseudonocardiales</taxon>
        <taxon>Pseudonocardiaceae</taxon>
        <taxon>Saccharothrix</taxon>
    </lineage>
</organism>
<dbReference type="BioCyc" id="SESP1179773:BN6_RS25460-MONOMER"/>
<dbReference type="Proteomes" id="UP000006281">
    <property type="component" value="Chromosome"/>
</dbReference>
<dbReference type="SUPFAM" id="SSF46785">
    <property type="entry name" value="Winged helix' DNA-binding domain"/>
    <property type="match status" value="1"/>
</dbReference>
<dbReference type="InterPro" id="IPR043129">
    <property type="entry name" value="ATPase_NBD"/>
</dbReference>
<dbReference type="PANTHER" id="PTHR18964">
    <property type="entry name" value="ROK (REPRESSOR, ORF, KINASE) FAMILY"/>
    <property type="match status" value="1"/>
</dbReference>
<evidence type="ECO:0000313" key="3">
    <source>
        <dbReference type="Proteomes" id="UP000006281"/>
    </source>
</evidence>